<feature type="domain" description="Tectonic-1-3 N-terminal" evidence="8">
    <location>
        <begin position="98"/>
        <end position="184"/>
    </location>
</feature>
<dbReference type="InParanoid" id="A0A1X7UM03"/>
<proteinExistence type="inferred from homology"/>
<dbReference type="InterPro" id="IPR057724">
    <property type="entry name" value="TCTN1-3_N"/>
</dbReference>
<dbReference type="PANTHER" id="PTHR14611:SF2">
    <property type="entry name" value="TECTONIC"/>
    <property type="match status" value="1"/>
</dbReference>
<feature type="signal peptide" evidence="6">
    <location>
        <begin position="1"/>
        <end position="19"/>
    </location>
</feature>
<dbReference type="GO" id="GO:0060271">
    <property type="term" value="P:cilium assembly"/>
    <property type="evidence" value="ECO:0007669"/>
    <property type="project" value="TreeGrafter"/>
</dbReference>
<keyword evidence="5" id="KW-1133">Transmembrane helix</keyword>
<evidence type="ECO:0000256" key="5">
    <source>
        <dbReference type="SAM" id="Phobius"/>
    </source>
</evidence>
<sequence>MAVLGSLYFTIVLFISCRSQNTSSVFPGSGDDESSVLLLPTLTSSVFYFSSSSTRSSSTSISTTSVSTSNPSVTVINASPTPTNSVPTINDFNLIDEFSSVSDCSCDITVSLCDVYCCCDTDCTTDDISSFTSCSNIQTETSISRCLPVSVLFRTSLLSTSGSDLFCIYTDNYPGRLMFTPSTLINDINDFNTQLSLFQRTGDRLTTVPTYIPLYPPSNPGQYESGDLLSTSSRGYLTLPSPLNGDLCHDGNPITYLIDQRSVCSRVLSQTGSDCVNGSYLDPVSYYDNISILVISGSESTANQIISCKDVNSQSVSCSRPYYNGSHCSNVLRGLEYVIFHNGTQGVTLVNISITVQDGVPAGSTVYQEYSVRFISAAANVSDYILKRSGAPGYIDGAPVLMGQLVGGTVTLPLHASSWLTLARGGGGGGECTNEVRESVTFRDSIKTSCVFRLSSSSITDGCTNVSTQTLNLLRGVAVGGASTNMMIGVYGDSDPNNGTEWVQLLGYSDLPPSTDCSSVITGIHYYLFYSFEGSIDTPTALITGGKVEYITQDITSTCFGAHCSNKVSLYSSVSFIPVYTVPETVLKTASITDRTKLPNDFLYPLLGTSGVGGVGGGAMWIIITLISIMTVFFS</sequence>
<feature type="chain" id="PRO_5010889204" evidence="6">
    <location>
        <begin position="20"/>
        <end position="635"/>
    </location>
</feature>
<evidence type="ECO:0000256" key="6">
    <source>
        <dbReference type="SAM" id="SignalP"/>
    </source>
</evidence>
<keyword evidence="10" id="KW-1185">Reference proteome</keyword>
<dbReference type="InterPro" id="IPR011677">
    <property type="entry name" value="TCTN1-3_dom"/>
</dbReference>
<keyword evidence="3" id="KW-0970">Cilium biogenesis/degradation</keyword>
<evidence type="ECO:0000313" key="9">
    <source>
        <dbReference type="EnsemblMetazoa" id="Aqu2.1.28534_001"/>
    </source>
</evidence>
<accession>A0A1X7UM03</accession>
<evidence type="ECO:0000256" key="4">
    <source>
        <dbReference type="ARBA" id="ARBA00023180"/>
    </source>
</evidence>
<evidence type="ECO:0000256" key="1">
    <source>
        <dbReference type="ARBA" id="ARBA00007633"/>
    </source>
</evidence>
<evidence type="ECO:0000259" key="8">
    <source>
        <dbReference type="Pfam" id="PF25752"/>
    </source>
</evidence>
<evidence type="ECO:0000256" key="3">
    <source>
        <dbReference type="ARBA" id="ARBA00022794"/>
    </source>
</evidence>
<evidence type="ECO:0000313" key="10">
    <source>
        <dbReference type="Proteomes" id="UP000007879"/>
    </source>
</evidence>
<dbReference type="OrthoDB" id="184109at2759"/>
<dbReference type="Pfam" id="PF25752">
    <property type="entry name" value="DUF1619_N"/>
    <property type="match status" value="1"/>
</dbReference>
<dbReference type="InterPro" id="IPR040354">
    <property type="entry name" value="TCTN1-3"/>
</dbReference>
<keyword evidence="2 6" id="KW-0732">Signal</keyword>
<organism evidence="9">
    <name type="scientific">Amphimedon queenslandica</name>
    <name type="common">Sponge</name>
    <dbReference type="NCBI Taxonomy" id="400682"/>
    <lineage>
        <taxon>Eukaryota</taxon>
        <taxon>Metazoa</taxon>
        <taxon>Porifera</taxon>
        <taxon>Demospongiae</taxon>
        <taxon>Heteroscleromorpha</taxon>
        <taxon>Haplosclerida</taxon>
        <taxon>Niphatidae</taxon>
        <taxon>Amphimedon</taxon>
    </lineage>
</organism>
<dbReference type="AlphaFoldDB" id="A0A1X7UM03"/>
<evidence type="ECO:0000259" key="7">
    <source>
        <dbReference type="Pfam" id="PF07773"/>
    </source>
</evidence>
<feature type="domain" description="Tectonic-1-3" evidence="7">
    <location>
        <begin position="220"/>
        <end position="376"/>
    </location>
</feature>
<keyword evidence="5" id="KW-0472">Membrane</keyword>
<evidence type="ECO:0000256" key="2">
    <source>
        <dbReference type="ARBA" id="ARBA00022729"/>
    </source>
</evidence>
<dbReference type="EnsemblMetazoa" id="XM_019998009.1">
    <property type="protein sequence ID" value="XP_019853568.1"/>
    <property type="gene ID" value="LOC100641004"/>
</dbReference>
<keyword evidence="5" id="KW-0812">Transmembrane</keyword>
<dbReference type="KEGG" id="aqu:100641004"/>
<dbReference type="PANTHER" id="PTHR14611">
    <property type="entry name" value="TECTONIC FAMILY MEMBER"/>
    <property type="match status" value="1"/>
</dbReference>
<dbReference type="eggNOG" id="ENOG502QUK6">
    <property type="taxonomic scope" value="Eukaryota"/>
</dbReference>
<reference evidence="10" key="1">
    <citation type="journal article" date="2010" name="Nature">
        <title>The Amphimedon queenslandica genome and the evolution of animal complexity.</title>
        <authorList>
            <person name="Srivastava M."/>
            <person name="Simakov O."/>
            <person name="Chapman J."/>
            <person name="Fahey B."/>
            <person name="Gauthier M.E."/>
            <person name="Mitros T."/>
            <person name="Richards G.S."/>
            <person name="Conaco C."/>
            <person name="Dacre M."/>
            <person name="Hellsten U."/>
            <person name="Larroux C."/>
            <person name="Putnam N.H."/>
            <person name="Stanke M."/>
            <person name="Adamska M."/>
            <person name="Darling A."/>
            <person name="Degnan S.M."/>
            <person name="Oakley T.H."/>
            <person name="Plachetzki D.C."/>
            <person name="Zhai Y."/>
            <person name="Adamski M."/>
            <person name="Calcino A."/>
            <person name="Cummins S.F."/>
            <person name="Goodstein D.M."/>
            <person name="Harris C."/>
            <person name="Jackson D.J."/>
            <person name="Leys S.P."/>
            <person name="Shu S."/>
            <person name="Woodcroft B.J."/>
            <person name="Vervoort M."/>
            <person name="Kosik K.S."/>
            <person name="Manning G."/>
            <person name="Degnan B.M."/>
            <person name="Rokhsar D.S."/>
        </authorList>
    </citation>
    <scope>NUCLEOTIDE SEQUENCE [LARGE SCALE GENOMIC DNA]</scope>
</reference>
<protein>
    <submittedName>
        <fullName evidence="9">Uncharacterized protein</fullName>
    </submittedName>
</protein>
<name>A0A1X7UM03_AMPQE</name>
<feature type="transmembrane region" description="Helical" evidence="5">
    <location>
        <begin position="602"/>
        <end position="634"/>
    </location>
</feature>
<comment type="similarity">
    <text evidence="1">Belongs to the tectonic family.</text>
</comment>
<reference evidence="9" key="2">
    <citation type="submission" date="2017-05" db="UniProtKB">
        <authorList>
            <consortium name="EnsemblMetazoa"/>
        </authorList>
    </citation>
    <scope>IDENTIFICATION</scope>
</reference>
<dbReference type="Proteomes" id="UP000007879">
    <property type="component" value="Unassembled WGS sequence"/>
</dbReference>
<dbReference type="Pfam" id="PF07773">
    <property type="entry name" value="TCTN_DUF1619"/>
    <property type="match status" value="1"/>
</dbReference>
<keyword evidence="4" id="KW-0325">Glycoprotein</keyword>
<dbReference type="EnsemblMetazoa" id="Aqu2.1.28534_001">
    <property type="protein sequence ID" value="Aqu2.1.28534_001"/>
    <property type="gene ID" value="Aqu2.1.28534"/>
</dbReference>
<dbReference type="STRING" id="400682.A0A1X7UM03"/>
<gene>
    <name evidence="9" type="primary">100641004</name>
</gene>